<sequence>MHELSVCQALLDQVERIADEHGATRVERILLRIGPLSGVEPSLLEHAYPLAAAGTRAEHAILAIEPAPVRVHCLDCGAESAAVPNRLLCGRCAGYRTRLVSGDEMLLANLELTIPDEPLSSADSD</sequence>
<evidence type="ECO:0000313" key="7">
    <source>
        <dbReference type="Proteomes" id="UP000740754"/>
    </source>
</evidence>
<evidence type="ECO:0000256" key="3">
    <source>
        <dbReference type="ARBA" id="ARBA00022723"/>
    </source>
</evidence>
<dbReference type="RefSeq" id="WP_168667920.1">
    <property type="nucleotide sequence ID" value="NZ_JAAXKX010000007.1"/>
</dbReference>
<dbReference type="PROSITE" id="PS01249">
    <property type="entry name" value="HYPA"/>
    <property type="match status" value="1"/>
</dbReference>
<dbReference type="PIRSF" id="PIRSF004761">
    <property type="entry name" value="Hydrgn_mat_HypA"/>
    <property type="match status" value="1"/>
</dbReference>
<protein>
    <recommendedName>
        <fullName evidence="5">Hydrogenase maturation factor HypA</fullName>
    </recommendedName>
</protein>
<feature type="binding site" evidence="5">
    <location>
        <position position="76"/>
    </location>
    <ligand>
        <name>Zn(2+)</name>
        <dbReference type="ChEBI" id="CHEBI:29105"/>
    </ligand>
</feature>
<dbReference type="PANTHER" id="PTHR34535:SF3">
    <property type="entry name" value="HYDROGENASE MATURATION FACTOR HYPA"/>
    <property type="match status" value="1"/>
</dbReference>
<feature type="binding site" evidence="5">
    <location>
        <position position="73"/>
    </location>
    <ligand>
        <name>Zn(2+)</name>
        <dbReference type="ChEBI" id="CHEBI:29105"/>
    </ligand>
</feature>
<evidence type="ECO:0000256" key="5">
    <source>
        <dbReference type="HAMAP-Rule" id="MF_00213"/>
    </source>
</evidence>
<comment type="function">
    <text evidence="5">Involved in the maturation of [NiFe] hydrogenases. Required for nickel insertion into the metal center of the hydrogenase.</text>
</comment>
<dbReference type="EMBL" id="JAAXKX010000007">
    <property type="protein sequence ID" value="NKN32908.1"/>
    <property type="molecule type" value="Genomic_DNA"/>
</dbReference>
<keyword evidence="7" id="KW-1185">Reference proteome</keyword>
<dbReference type="Gene3D" id="3.30.2320.80">
    <property type="match status" value="1"/>
</dbReference>
<keyword evidence="3 5" id="KW-0479">Metal-binding</keyword>
<evidence type="ECO:0000256" key="1">
    <source>
        <dbReference type="ARBA" id="ARBA00010748"/>
    </source>
</evidence>
<dbReference type="Pfam" id="PF01155">
    <property type="entry name" value="HypA"/>
    <property type="match status" value="1"/>
</dbReference>
<dbReference type="InterPro" id="IPR020538">
    <property type="entry name" value="Hydgase_Ni_incorp_HypA/HybF_CS"/>
</dbReference>
<reference evidence="6 7" key="1">
    <citation type="submission" date="2020-04" db="EMBL/GenBank/DDBJ databases">
        <title>Draft Whole-Genome sequence of Marichromatium bheemlicum DSM 18632, type strain.</title>
        <authorList>
            <person name="Kyndt J.A."/>
            <person name="Meyer T.E."/>
        </authorList>
    </citation>
    <scope>NUCLEOTIDE SEQUENCE [LARGE SCALE GENOMIC DNA]</scope>
    <source>
        <strain evidence="6 7">DSM 18632</strain>
    </source>
</reference>
<evidence type="ECO:0000313" key="6">
    <source>
        <dbReference type="EMBL" id="NKN32908.1"/>
    </source>
</evidence>
<feature type="binding site" evidence="5">
    <location>
        <position position="2"/>
    </location>
    <ligand>
        <name>Ni(2+)</name>
        <dbReference type="ChEBI" id="CHEBI:49786"/>
    </ligand>
</feature>
<keyword evidence="2 5" id="KW-0533">Nickel</keyword>
<dbReference type="HAMAP" id="MF_00213">
    <property type="entry name" value="HypA_HybF"/>
    <property type="match status" value="1"/>
</dbReference>
<dbReference type="InterPro" id="IPR000688">
    <property type="entry name" value="HypA/HybF"/>
</dbReference>
<keyword evidence="4 5" id="KW-0862">Zinc</keyword>
<evidence type="ECO:0000256" key="4">
    <source>
        <dbReference type="ARBA" id="ARBA00022833"/>
    </source>
</evidence>
<gene>
    <name evidence="5" type="primary">hypA</name>
    <name evidence="6" type="ORF">HF203_06705</name>
</gene>
<dbReference type="Proteomes" id="UP000740754">
    <property type="component" value="Unassembled WGS sequence"/>
</dbReference>
<proteinExistence type="inferred from homology"/>
<name>A0ABX1I5Q0_9GAMM</name>
<feature type="binding site" evidence="5">
    <location>
        <position position="89"/>
    </location>
    <ligand>
        <name>Zn(2+)</name>
        <dbReference type="ChEBI" id="CHEBI:29105"/>
    </ligand>
</feature>
<organism evidence="6 7">
    <name type="scientific">Marichromatium bheemlicum</name>
    <dbReference type="NCBI Taxonomy" id="365339"/>
    <lineage>
        <taxon>Bacteria</taxon>
        <taxon>Pseudomonadati</taxon>
        <taxon>Pseudomonadota</taxon>
        <taxon>Gammaproteobacteria</taxon>
        <taxon>Chromatiales</taxon>
        <taxon>Chromatiaceae</taxon>
        <taxon>Marichromatium</taxon>
    </lineage>
</organism>
<comment type="caution">
    <text evidence="6">The sequence shown here is derived from an EMBL/GenBank/DDBJ whole genome shotgun (WGS) entry which is preliminary data.</text>
</comment>
<comment type="similarity">
    <text evidence="1 5">Belongs to the HypA/HybF family.</text>
</comment>
<feature type="binding site" evidence="5">
    <location>
        <position position="92"/>
    </location>
    <ligand>
        <name>Zn(2+)</name>
        <dbReference type="ChEBI" id="CHEBI:29105"/>
    </ligand>
</feature>
<dbReference type="PANTHER" id="PTHR34535">
    <property type="entry name" value="HYDROGENASE MATURATION FACTOR HYPA"/>
    <property type="match status" value="1"/>
</dbReference>
<evidence type="ECO:0000256" key="2">
    <source>
        <dbReference type="ARBA" id="ARBA00022596"/>
    </source>
</evidence>
<accession>A0ABX1I5Q0</accession>